<dbReference type="Pfam" id="PF00075">
    <property type="entry name" value="RNase_H"/>
    <property type="match status" value="1"/>
</dbReference>
<reference evidence="2" key="1">
    <citation type="journal article" date="2021" name="Proc. Natl. Acad. Sci. U.S.A.">
        <title>A Catalog of Tens of Thousands of Viruses from Human Metagenomes Reveals Hidden Associations with Chronic Diseases.</title>
        <authorList>
            <person name="Tisza M.J."/>
            <person name="Buck C.B."/>
        </authorList>
    </citation>
    <scope>NUCLEOTIDE SEQUENCE</scope>
    <source>
        <strain evidence="2">Ctgh419</strain>
    </source>
</reference>
<accession>A0A8S5SKN3</accession>
<dbReference type="InterPro" id="IPR036397">
    <property type="entry name" value="RNaseH_sf"/>
</dbReference>
<dbReference type="InterPro" id="IPR012337">
    <property type="entry name" value="RNaseH-like_sf"/>
</dbReference>
<feature type="domain" description="RNase H type-1" evidence="1">
    <location>
        <begin position="144"/>
        <end position="292"/>
    </location>
</feature>
<proteinExistence type="predicted"/>
<dbReference type="GO" id="GO:0004523">
    <property type="term" value="F:RNA-DNA hybrid ribonuclease activity"/>
    <property type="evidence" value="ECO:0007669"/>
    <property type="project" value="InterPro"/>
</dbReference>
<dbReference type="Gene3D" id="3.30.420.10">
    <property type="entry name" value="Ribonuclease H-like superfamily/Ribonuclease H"/>
    <property type="match status" value="1"/>
</dbReference>
<dbReference type="EMBL" id="BK032618">
    <property type="protein sequence ID" value="DAF51605.1"/>
    <property type="molecule type" value="Genomic_DNA"/>
</dbReference>
<name>A0A8S5SKN3_9VIRU</name>
<sequence>MGKKGNALHHHIIVENITEPVNMLQLIRKHWEYGHIALTDLYEEGAYQRLAEYIVKAETKDPEGKSSYKRSRGNLIEPQPESKIMLRKSWPKEPKAKKGYYIIADSVISGENPVTGYPYQRYMMQKLPSTGAVSCRKRGDRVETECRVNIYITTSIIGPAKRNGGYGYVIEFIKKDGSPITRSGVGYEIKATENKLVLMALKVALKRLTKRCSALVFTKCEHVLSSYKNGWIFEWKKNDWTNARGVKLSNWELWRDIWELSTLHDISFASSGTTNPYEMWISDNIRKVENEK</sequence>
<protein>
    <submittedName>
        <fullName evidence="2">Ribonuclease HI</fullName>
    </submittedName>
</protein>
<evidence type="ECO:0000313" key="2">
    <source>
        <dbReference type="EMBL" id="DAF51605.1"/>
    </source>
</evidence>
<dbReference type="PROSITE" id="PS50879">
    <property type="entry name" value="RNASE_H_1"/>
    <property type="match status" value="1"/>
</dbReference>
<dbReference type="SUPFAM" id="SSF53098">
    <property type="entry name" value="Ribonuclease H-like"/>
    <property type="match status" value="1"/>
</dbReference>
<evidence type="ECO:0000259" key="1">
    <source>
        <dbReference type="PROSITE" id="PS50879"/>
    </source>
</evidence>
<dbReference type="InterPro" id="IPR002156">
    <property type="entry name" value="RNaseH_domain"/>
</dbReference>
<dbReference type="GO" id="GO:0003676">
    <property type="term" value="F:nucleic acid binding"/>
    <property type="evidence" value="ECO:0007669"/>
    <property type="project" value="InterPro"/>
</dbReference>
<organism evidence="2">
    <name type="scientific">Phage sp. ctgh419</name>
    <dbReference type="NCBI Taxonomy" id="2828009"/>
    <lineage>
        <taxon>Viruses</taxon>
    </lineage>
</organism>